<protein>
    <submittedName>
        <fullName evidence="2">Uncharacterized protein</fullName>
    </submittedName>
</protein>
<gene>
    <name evidence="2" type="ORF">NU09_0441</name>
</gene>
<feature type="chain" id="PRO_5019206895" evidence="1">
    <location>
        <begin position="30"/>
        <end position="110"/>
    </location>
</feature>
<accession>A0A444WG70</accession>
<keyword evidence="3" id="KW-1185">Reference proteome</keyword>
<sequence length="110" mass="12558">MQRIRQILTSFLSVYLFVLMVLPCTDAHASVNNNKAAQITQADEDDHHHTDIEICTPFCVCGSCVAAVVLQQLTEFTFFIPKPKNRLISNFYQSLNHEFYGSIWQPPQLV</sequence>
<evidence type="ECO:0000313" key="3">
    <source>
        <dbReference type="Proteomes" id="UP000289775"/>
    </source>
</evidence>
<name>A0A444WG70_9FLAO</name>
<comment type="caution">
    <text evidence="2">The sequence shown here is derived from an EMBL/GenBank/DDBJ whole genome shotgun (WGS) entry which is preliminary data.</text>
</comment>
<dbReference type="AlphaFoldDB" id="A0A444WG70"/>
<dbReference type="Pfam" id="PF20365">
    <property type="entry name" value="DUF6660"/>
    <property type="match status" value="1"/>
</dbReference>
<reference evidence="2 3" key="1">
    <citation type="submission" date="2014-12" db="EMBL/GenBank/DDBJ databases">
        <title>Genome sequence of Flavobacterium beibuense RSKm HC5.</title>
        <authorList>
            <person name="Kim J.F."/>
            <person name="Song J.Y."/>
            <person name="Kwak M.-J."/>
            <person name="Lee S.-W."/>
        </authorList>
    </citation>
    <scope>NUCLEOTIDE SEQUENCE [LARGE SCALE GENOMIC DNA]</scope>
    <source>
        <strain evidence="2 3">RSKm HC5</strain>
    </source>
</reference>
<evidence type="ECO:0000256" key="1">
    <source>
        <dbReference type="SAM" id="SignalP"/>
    </source>
</evidence>
<organism evidence="2 3">
    <name type="scientific">Flavobacterium beibuense</name>
    <dbReference type="NCBI Taxonomy" id="657326"/>
    <lineage>
        <taxon>Bacteria</taxon>
        <taxon>Pseudomonadati</taxon>
        <taxon>Bacteroidota</taxon>
        <taxon>Flavobacteriia</taxon>
        <taxon>Flavobacteriales</taxon>
        <taxon>Flavobacteriaceae</taxon>
        <taxon>Flavobacterium</taxon>
    </lineage>
</organism>
<dbReference type="RefSeq" id="WP_129749622.1">
    <property type="nucleotide sequence ID" value="NZ_JUIW01000002.1"/>
</dbReference>
<dbReference type="Proteomes" id="UP000289775">
    <property type="component" value="Unassembled WGS sequence"/>
</dbReference>
<dbReference type="InterPro" id="IPR046601">
    <property type="entry name" value="DUF6660"/>
</dbReference>
<feature type="signal peptide" evidence="1">
    <location>
        <begin position="1"/>
        <end position="29"/>
    </location>
</feature>
<proteinExistence type="predicted"/>
<keyword evidence="1" id="KW-0732">Signal</keyword>
<dbReference type="EMBL" id="JUIW01000002">
    <property type="protein sequence ID" value="RYJ44807.1"/>
    <property type="molecule type" value="Genomic_DNA"/>
</dbReference>
<dbReference type="OrthoDB" id="997115at2"/>
<evidence type="ECO:0000313" key="2">
    <source>
        <dbReference type="EMBL" id="RYJ44807.1"/>
    </source>
</evidence>